<protein>
    <submittedName>
        <fullName evidence="1">Uncharacterized protein</fullName>
    </submittedName>
</protein>
<evidence type="ECO:0000313" key="1">
    <source>
        <dbReference type="EMBL" id="KAA1260894.1"/>
    </source>
</evidence>
<name>A0A5B1CNP6_9BACT</name>
<proteinExistence type="predicted"/>
<evidence type="ECO:0000313" key="2">
    <source>
        <dbReference type="Proteomes" id="UP000322699"/>
    </source>
</evidence>
<keyword evidence="2" id="KW-1185">Reference proteome</keyword>
<gene>
    <name evidence="1" type="ORF">LF1_34360</name>
</gene>
<organism evidence="1 2">
    <name type="scientific">Rubripirellula obstinata</name>
    <dbReference type="NCBI Taxonomy" id="406547"/>
    <lineage>
        <taxon>Bacteria</taxon>
        <taxon>Pseudomonadati</taxon>
        <taxon>Planctomycetota</taxon>
        <taxon>Planctomycetia</taxon>
        <taxon>Pirellulales</taxon>
        <taxon>Pirellulaceae</taxon>
        <taxon>Rubripirellula</taxon>
    </lineage>
</organism>
<accession>A0A5B1CNP6</accession>
<sequence>MKGQNDGARIAGTAVLTGLVAGLTPAKRFPSIGPVAWPPGPWQHKTRPRGPSYLVPIKKGFDTFVFLAIQNSAQGAKLLGADQKRGLTHLFSP</sequence>
<reference evidence="1 2" key="1">
    <citation type="submission" date="2019-08" db="EMBL/GenBank/DDBJ databases">
        <title>Deep-cultivation of Planctomycetes and their phenomic and genomic characterization uncovers novel biology.</title>
        <authorList>
            <person name="Wiegand S."/>
            <person name="Jogler M."/>
            <person name="Boedeker C."/>
            <person name="Pinto D."/>
            <person name="Vollmers J."/>
            <person name="Rivas-Marin E."/>
            <person name="Kohn T."/>
            <person name="Peeters S.H."/>
            <person name="Heuer A."/>
            <person name="Rast P."/>
            <person name="Oberbeckmann S."/>
            <person name="Bunk B."/>
            <person name="Jeske O."/>
            <person name="Meyerdierks A."/>
            <person name="Storesund J.E."/>
            <person name="Kallscheuer N."/>
            <person name="Luecker S."/>
            <person name="Lage O.M."/>
            <person name="Pohl T."/>
            <person name="Merkel B.J."/>
            <person name="Hornburger P."/>
            <person name="Mueller R.-W."/>
            <person name="Bruemmer F."/>
            <person name="Labrenz M."/>
            <person name="Spormann A.M."/>
            <person name="Op Den Camp H."/>
            <person name="Overmann J."/>
            <person name="Amann R."/>
            <person name="Jetten M.S.M."/>
            <person name="Mascher T."/>
            <person name="Medema M.H."/>
            <person name="Devos D.P."/>
            <person name="Kaster A.-K."/>
            <person name="Ovreas L."/>
            <person name="Rohde M."/>
            <person name="Galperin M.Y."/>
            <person name="Jogler C."/>
        </authorList>
    </citation>
    <scope>NUCLEOTIDE SEQUENCE [LARGE SCALE GENOMIC DNA]</scope>
    <source>
        <strain evidence="1 2">LF1</strain>
    </source>
</reference>
<dbReference type="AlphaFoldDB" id="A0A5B1CNP6"/>
<comment type="caution">
    <text evidence="1">The sequence shown here is derived from an EMBL/GenBank/DDBJ whole genome shotgun (WGS) entry which is preliminary data.</text>
</comment>
<dbReference type="Proteomes" id="UP000322699">
    <property type="component" value="Unassembled WGS sequence"/>
</dbReference>
<dbReference type="EMBL" id="VRLW01000001">
    <property type="protein sequence ID" value="KAA1260894.1"/>
    <property type="molecule type" value="Genomic_DNA"/>
</dbReference>